<name>A0ABS4KMR2_9FIRM</name>
<evidence type="ECO:0000259" key="2">
    <source>
        <dbReference type="Pfam" id="PF13529"/>
    </source>
</evidence>
<keyword evidence="1" id="KW-0472">Membrane</keyword>
<dbReference type="InterPro" id="IPR041033">
    <property type="entry name" value="SpaA_PFL_dom_1"/>
</dbReference>
<sequence>MKKIFVLSILTLTLLNIYWISYFIFNKNNPINSEILAEEPIFKRGIIYISNIDSTGMSIENSEFKIIDFESGKTIQTLTTDENGFAKSNILYYGTVYVIEQISAPSVYEMIDSSMKIELSEDIHEIVFENKLLSHIKNVDKKENGKIEITELYLPVDIVMQNPELPNGCEITSLTAVLNFHGYDISKTHMADNYLDKVPFSRVNGKLYGGNPYEAFAGDPTHSSGFFVYGPPIAKAANNYFQDIQGNNNAIDISGSTSEEIIEYLNQGLPVVIWVTLDLSHPRLNYSWYIKESNDKFIAPVNLHAVVLKGYSDGYVHIMDPLKGHVTHEINRFFLSYNELGSHSVLIVEN</sequence>
<dbReference type="InterPro" id="IPR013783">
    <property type="entry name" value="Ig-like_fold"/>
</dbReference>
<keyword evidence="1" id="KW-0812">Transmembrane</keyword>
<dbReference type="PANTHER" id="PTHR37806:SF1">
    <property type="entry name" value="PEPTIDASE C39-LIKE DOMAIN-CONTAINING PROTEIN"/>
    <property type="match status" value="1"/>
</dbReference>
<dbReference type="Proteomes" id="UP001314903">
    <property type="component" value="Unassembled WGS sequence"/>
</dbReference>
<dbReference type="Pfam" id="PF13529">
    <property type="entry name" value="Peptidase_C39_2"/>
    <property type="match status" value="1"/>
</dbReference>
<feature type="domain" description="Peptidase C39-like" evidence="2">
    <location>
        <begin position="155"/>
        <end position="321"/>
    </location>
</feature>
<dbReference type="EMBL" id="JAGGLI010000034">
    <property type="protein sequence ID" value="MBP2028620.1"/>
    <property type="molecule type" value="Genomic_DNA"/>
</dbReference>
<evidence type="ECO:0000259" key="3">
    <source>
        <dbReference type="Pfam" id="PF17802"/>
    </source>
</evidence>
<dbReference type="Gene3D" id="3.90.70.10">
    <property type="entry name" value="Cysteine proteinases"/>
    <property type="match status" value="1"/>
</dbReference>
<feature type="domain" description="SpaA-like prealbumin fold" evidence="3">
    <location>
        <begin position="47"/>
        <end position="130"/>
    </location>
</feature>
<dbReference type="Pfam" id="PF17802">
    <property type="entry name" value="SpaA"/>
    <property type="match status" value="1"/>
</dbReference>
<evidence type="ECO:0000313" key="4">
    <source>
        <dbReference type="EMBL" id="MBP2028620.1"/>
    </source>
</evidence>
<dbReference type="PANTHER" id="PTHR37806">
    <property type="entry name" value="LMO0724 PROTEIN"/>
    <property type="match status" value="1"/>
</dbReference>
<protein>
    <submittedName>
        <fullName evidence="4">Uncharacterized protein YvpB</fullName>
    </submittedName>
</protein>
<accession>A0ABS4KMR2</accession>
<keyword evidence="5" id="KW-1185">Reference proteome</keyword>
<evidence type="ECO:0000313" key="5">
    <source>
        <dbReference type="Proteomes" id="UP001314903"/>
    </source>
</evidence>
<dbReference type="InterPro" id="IPR039564">
    <property type="entry name" value="Peptidase_C39-like"/>
</dbReference>
<feature type="transmembrane region" description="Helical" evidence="1">
    <location>
        <begin position="5"/>
        <end position="25"/>
    </location>
</feature>
<keyword evidence="1" id="KW-1133">Transmembrane helix</keyword>
<comment type="caution">
    <text evidence="4">The sequence shown here is derived from an EMBL/GenBank/DDBJ whole genome shotgun (WGS) entry which is preliminary data.</text>
</comment>
<organism evidence="4 5">
    <name type="scientific">Acetoanaerobium pronyense</name>
    <dbReference type="NCBI Taxonomy" id="1482736"/>
    <lineage>
        <taxon>Bacteria</taxon>
        <taxon>Bacillati</taxon>
        <taxon>Bacillota</taxon>
        <taxon>Clostridia</taxon>
        <taxon>Peptostreptococcales</taxon>
        <taxon>Filifactoraceae</taxon>
        <taxon>Acetoanaerobium</taxon>
    </lineage>
</organism>
<proteinExistence type="predicted"/>
<dbReference type="RefSeq" id="WP_209661672.1">
    <property type="nucleotide sequence ID" value="NZ_JAGGLI010000034.1"/>
</dbReference>
<reference evidence="4 5" key="1">
    <citation type="submission" date="2021-03" db="EMBL/GenBank/DDBJ databases">
        <title>Genomic Encyclopedia of Type Strains, Phase IV (KMG-IV): sequencing the most valuable type-strain genomes for metagenomic binning, comparative biology and taxonomic classification.</title>
        <authorList>
            <person name="Goeker M."/>
        </authorList>
    </citation>
    <scope>NUCLEOTIDE SEQUENCE [LARGE SCALE GENOMIC DNA]</scope>
    <source>
        <strain evidence="4 5">DSM 27512</strain>
    </source>
</reference>
<evidence type="ECO:0000256" key="1">
    <source>
        <dbReference type="SAM" id="Phobius"/>
    </source>
</evidence>
<gene>
    <name evidence="4" type="ORF">J2Z35_002450</name>
</gene>
<dbReference type="Gene3D" id="2.60.40.10">
    <property type="entry name" value="Immunoglobulins"/>
    <property type="match status" value="1"/>
</dbReference>